<gene>
    <name evidence="1" type="ORF">TSYNT_8175</name>
</gene>
<evidence type="ECO:0000313" key="2">
    <source>
        <dbReference type="Proteomes" id="UP000062160"/>
    </source>
</evidence>
<reference evidence="1" key="1">
    <citation type="journal article" date="2016" name="Genome Announc.">
        <title>Draft Genome Sequence of the Syntrophic Lactate-Degrading Bacterium Tepidanaerobacter syntrophicus JLT.</title>
        <authorList>
            <person name="Matsuura N."/>
            <person name="Ohashi A."/>
            <person name="Tourlousse D.M."/>
            <person name="Sekiguchi Y."/>
        </authorList>
    </citation>
    <scope>NUCLEOTIDE SEQUENCE [LARGE SCALE GENOMIC DNA]</scope>
    <source>
        <strain evidence="1">JL</strain>
    </source>
</reference>
<dbReference type="EMBL" id="DF977002">
    <property type="protein sequence ID" value="GAQ25639.1"/>
    <property type="molecule type" value="Genomic_DNA"/>
</dbReference>
<sequence>MKSELLFMKQEDVIAAGVLDMKKILELVEKVFYLQGHGQIINPPKTVFGIPIGEEPQSHFFSMPVYIGGDINRPGTKWAAESRANAKIGNLPMGIDMVILSDPVTVQPVAIMDGMVITAMRTAAAAGVAAKYLAPKDAQVAGCVGAGVIGRTMIMALREVAPSLKQIKLCDLNLEKAQNLANEFKDEIEVIPTNSVEEAVTGADIVATMTTSKKPFVKSDWIKKGSMIIQMSSCEVEGGVVEKTEKIVVDSWDQMKENDLSIINQMVQQGKIAEADIWSLSDIVCGNKPGRENNDEITMFSSRGMGAHDIIIGDYLYKEAVKKGLGQKLTLWDEALWV</sequence>
<keyword evidence="2" id="KW-1185">Reference proteome</keyword>
<dbReference type="Proteomes" id="UP000062160">
    <property type="component" value="Unassembled WGS sequence"/>
</dbReference>
<dbReference type="AlphaFoldDB" id="A0A0U9HRJ1"/>
<evidence type="ECO:0000313" key="1">
    <source>
        <dbReference type="EMBL" id="GAQ25639.1"/>
    </source>
</evidence>
<dbReference type="InterPro" id="IPR003462">
    <property type="entry name" value="ODC_Mu_crystall"/>
</dbReference>
<dbReference type="PIRSF" id="PIRSF001439">
    <property type="entry name" value="CryM"/>
    <property type="match status" value="1"/>
</dbReference>
<name>A0A0U9HRJ1_9FIRM</name>
<dbReference type="PANTHER" id="PTHR13812:SF19">
    <property type="entry name" value="KETIMINE REDUCTASE MU-CRYSTALLIN"/>
    <property type="match status" value="1"/>
</dbReference>
<accession>A0A0U9HRJ1</accession>
<dbReference type="GO" id="GO:0005737">
    <property type="term" value="C:cytoplasm"/>
    <property type="evidence" value="ECO:0007669"/>
    <property type="project" value="TreeGrafter"/>
</dbReference>
<protein>
    <submittedName>
        <fullName evidence="1">Ornithine cyclodeaminase</fullName>
    </submittedName>
</protein>
<organism evidence="1">
    <name type="scientific">Tepidanaerobacter syntrophicus</name>
    <dbReference type="NCBI Taxonomy" id="224999"/>
    <lineage>
        <taxon>Bacteria</taxon>
        <taxon>Bacillati</taxon>
        <taxon>Bacillota</taxon>
        <taxon>Clostridia</taxon>
        <taxon>Thermosediminibacterales</taxon>
        <taxon>Tepidanaerobacteraceae</taxon>
        <taxon>Tepidanaerobacter</taxon>
    </lineage>
</organism>
<dbReference type="PANTHER" id="PTHR13812">
    <property type="entry name" value="KETIMINE REDUCTASE MU-CRYSTALLIN"/>
    <property type="match status" value="1"/>
</dbReference>
<dbReference type="OrthoDB" id="9792005at2"/>
<dbReference type="Gene3D" id="3.30.1780.10">
    <property type="entry name" value="ornithine cyclodeaminase, domain 1"/>
    <property type="match status" value="1"/>
</dbReference>
<dbReference type="RefSeq" id="WP_059033041.1">
    <property type="nucleotide sequence ID" value="NZ_DF977002.1"/>
</dbReference>
<dbReference type="Gene3D" id="3.40.50.720">
    <property type="entry name" value="NAD(P)-binding Rossmann-like Domain"/>
    <property type="match status" value="1"/>
</dbReference>
<dbReference type="InterPro" id="IPR036291">
    <property type="entry name" value="NAD(P)-bd_dom_sf"/>
</dbReference>
<dbReference type="STRING" id="224999.GCA_001485475_01675"/>
<proteinExistence type="predicted"/>
<dbReference type="Pfam" id="PF02423">
    <property type="entry name" value="OCD_Mu_crystall"/>
    <property type="match status" value="1"/>
</dbReference>
<dbReference type="SUPFAM" id="SSF51735">
    <property type="entry name" value="NAD(P)-binding Rossmann-fold domains"/>
    <property type="match status" value="1"/>
</dbReference>
<dbReference type="InterPro" id="IPR023401">
    <property type="entry name" value="ODC_N"/>
</dbReference>